<name>A0A9P5GC75_PENCR</name>
<dbReference type="Proteomes" id="UP000701341">
    <property type="component" value="Unassembled WGS sequence"/>
</dbReference>
<evidence type="ECO:0000313" key="2">
    <source>
        <dbReference type="Proteomes" id="UP000701341"/>
    </source>
</evidence>
<evidence type="ECO:0008006" key="3">
    <source>
        <dbReference type="Google" id="ProtNLM"/>
    </source>
</evidence>
<dbReference type="AlphaFoldDB" id="A0A9P5GC75"/>
<organism evidence="1 2">
    <name type="scientific">Penicillium crustosum</name>
    <name type="common">Blue mold fungus</name>
    <dbReference type="NCBI Taxonomy" id="36656"/>
    <lineage>
        <taxon>Eukaryota</taxon>
        <taxon>Fungi</taxon>
        <taxon>Dikarya</taxon>
        <taxon>Ascomycota</taxon>
        <taxon>Pezizomycotina</taxon>
        <taxon>Eurotiomycetes</taxon>
        <taxon>Eurotiomycetidae</taxon>
        <taxon>Eurotiales</taxon>
        <taxon>Aspergillaceae</taxon>
        <taxon>Penicillium</taxon>
    </lineage>
</organism>
<protein>
    <recommendedName>
        <fullName evidence="3">F-box domain-containing protein</fullName>
    </recommendedName>
</protein>
<dbReference type="SUPFAM" id="SSF81383">
    <property type="entry name" value="F-box domain"/>
    <property type="match status" value="1"/>
</dbReference>
<comment type="caution">
    <text evidence="1">The sequence shown here is derived from an EMBL/GenBank/DDBJ whole genome shotgun (WGS) entry which is preliminary data.</text>
</comment>
<dbReference type="OrthoDB" id="539213at2759"/>
<evidence type="ECO:0000313" key="1">
    <source>
        <dbReference type="EMBL" id="KAF7516140.1"/>
    </source>
</evidence>
<keyword evidence="2" id="KW-1185">Reference proteome</keyword>
<dbReference type="CDD" id="cd09917">
    <property type="entry name" value="F-box_SF"/>
    <property type="match status" value="1"/>
</dbReference>
<gene>
    <name evidence="1" type="ORF">PCG10_002425</name>
</gene>
<accession>A0A9P5GC75</accession>
<reference evidence="1" key="1">
    <citation type="submission" date="2020-02" db="EMBL/GenBank/DDBJ databases">
        <authorList>
            <person name="Lichtner F.J."/>
        </authorList>
    </citation>
    <scope>NUCLEOTIDE SEQUENCE</scope>
    <source>
        <strain evidence="1">G10</strain>
    </source>
</reference>
<dbReference type="EMBL" id="JAAOZQ010000146">
    <property type="protein sequence ID" value="KAF7516140.1"/>
    <property type="molecule type" value="Genomic_DNA"/>
</dbReference>
<dbReference type="InterPro" id="IPR036047">
    <property type="entry name" value="F-box-like_dom_sf"/>
</dbReference>
<sequence length="136" mass="15390">MSQQSNSPHPLGSRGLGDLPVEIFLCIAKSLSFRDQSKLHQTCKSIYSLLGNGIIEERARLIVHALPPKQEYEQLRWQWDEPDAIAGRHIPTHSIWNDPPEFLDRPREIESFACAIVRGDIETVQDYLCAGVNPNT</sequence>
<proteinExistence type="predicted"/>